<proteinExistence type="predicted"/>
<dbReference type="EMBL" id="WUEK01000006">
    <property type="protein sequence ID" value="MXG90136.1"/>
    <property type="molecule type" value="Genomic_DNA"/>
</dbReference>
<organism evidence="3 4">
    <name type="scientific">Nocardioides flavescens</name>
    <dbReference type="NCBI Taxonomy" id="2691959"/>
    <lineage>
        <taxon>Bacteria</taxon>
        <taxon>Bacillati</taxon>
        <taxon>Actinomycetota</taxon>
        <taxon>Actinomycetes</taxon>
        <taxon>Propionibacteriales</taxon>
        <taxon>Nocardioidaceae</taxon>
        <taxon>Nocardioides</taxon>
    </lineage>
</organism>
<protein>
    <recommendedName>
        <fullName evidence="2">Bacterial Ig-like domain-containing protein</fullName>
    </recommendedName>
</protein>
<dbReference type="Proteomes" id="UP000473325">
    <property type="component" value="Unassembled WGS sequence"/>
</dbReference>
<name>A0A6L7EWF8_9ACTN</name>
<evidence type="ECO:0000259" key="2">
    <source>
        <dbReference type="Pfam" id="PF16640"/>
    </source>
</evidence>
<feature type="signal peptide" evidence="1">
    <location>
        <begin position="1"/>
        <end position="34"/>
    </location>
</feature>
<dbReference type="AlphaFoldDB" id="A0A6L7EWF8"/>
<evidence type="ECO:0000313" key="4">
    <source>
        <dbReference type="Proteomes" id="UP000473325"/>
    </source>
</evidence>
<evidence type="ECO:0000256" key="1">
    <source>
        <dbReference type="SAM" id="SignalP"/>
    </source>
</evidence>
<feature type="chain" id="PRO_5026968643" description="Bacterial Ig-like domain-containing protein" evidence="1">
    <location>
        <begin position="35"/>
        <end position="282"/>
    </location>
</feature>
<comment type="caution">
    <text evidence="3">The sequence shown here is derived from an EMBL/GenBank/DDBJ whole genome shotgun (WGS) entry which is preliminary data.</text>
</comment>
<sequence>MNLPRHTSRLAAGVGVAAMAATALVGATASTASAAPVSGVYQCANSAGVGLGNFTTTINATLPATAKAGASVPAGLLPAFTAQITSPANTATLLTTTTSGKSSDFSVSIGSTAVSAPITATGKTVNPDNSVTFEGKGTNAAFVTPGAGTYSINMPAKFTLQGTDASGNPTVTATCQIATPPSLGSVTISKQDSTVSAKAKAAKVKVVVTNEFGKTGGEIATGKVTVKDGKKKIGKGTLKNGKVTIKLKGNKKLSKGKHKLVISYAGDDFTSAAKAKVTVKIK</sequence>
<dbReference type="InterPro" id="IPR032109">
    <property type="entry name" value="Big_3_5"/>
</dbReference>
<gene>
    <name evidence="3" type="ORF">GRQ65_11285</name>
</gene>
<reference evidence="3 4" key="1">
    <citation type="submission" date="2019-12" db="EMBL/GenBank/DDBJ databases">
        <authorList>
            <person name="Kun Z."/>
        </authorList>
    </citation>
    <scope>NUCLEOTIDE SEQUENCE [LARGE SCALE GENOMIC DNA]</scope>
    <source>
        <strain evidence="3 4">YIM 123512</strain>
    </source>
</reference>
<dbReference type="Pfam" id="PF16640">
    <property type="entry name" value="Big_3_5"/>
    <property type="match status" value="1"/>
</dbReference>
<accession>A0A6L7EWF8</accession>
<feature type="domain" description="Bacterial Ig-like" evidence="2">
    <location>
        <begin position="199"/>
        <end position="281"/>
    </location>
</feature>
<evidence type="ECO:0000313" key="3">
    <source>
        <dbReference type="EMBL" id="MXG90136.1"/>
    </source>
</evidence>
<keyword evidence="4" id="KW-1185">Reference proteome</keyword>
<dbReference type="RefSeq" id="WP_160878068.1">
    <property type="nucleotide sequence ID" value="NZ_WUEK01000006.1"/>
</dbReference>
<keyword evidence="1" id="KW-0732">Signal</keyword>